<accession>A0A8X7XPD4</accession>
<dbReference type="OrthoDB" id="8573660at2759"/>
<dbReference type="PANTHER" id="PTHR11437">
    <property type="entry name" value="RIBONUCLEASE"/>
    <property type="match status" value="1"/>
</dbReference>
<name>A0A8X7XPD4_POLSE</name>
<gene>
    <name evidence="9" type="primary">Ang_1</name>
    <name evidence="9" type="ORF">GTO96_0004707</name>
</gene>
<feature type="non-terminal residue" evidence="9">
    <location>
        <position position="154"/>
    </location>
</feature>
<dbReference type="GO" id="GO:0004519">
    <property type="term" value="F:endonuclease activity"/>
    <property type="evidence" value="ECO:0007669"/>
    <property type="project" value="UniProtKB-KW"/>
</dbReference>
<dbReference type="InterPro" id="IPR001427">
    <property type="entry name" value="RNaseA"/>
</dbReference>
<dbReference type="GO" id="GO:0050830">
    <property type="term" value="P:defense response to Gram-positive bacterium"/>
    <property type="evidence" value="ECO:0007669"/>
    <property type="project" value="TreeGrafter"/>
</dbReference>
<dbReference type="Pfam" id="PF00074">
    <property type="entry name" value="RnaseA"/>
    <property type="match status" value="1"/>
</dbReference>
<comment type="similarity">
    <text evidence="2 8">Belongs to the pancreatic ribonuclease family.</text>
</comment>
<keyword evidence="3" id="KW-0964">Secreted</keyword>
<dbReference type="CDD" id="cd06265">
    <property type="entry name" value="RNase_A_canonical"/>
    <property type="match status" value="1"/>
</dbReference>
<dbReference type="InterPro" id="IPR023411">
    <property type="entry name" value="RNaseA_AS"/>
</dbReference>
<evidence type="ECO:0000313" key="10">
    <source>
        <dbReference type="Proteomes" id="UP000886611"/>
    </source>
</evidence>
<dbReference type="GO" id="GO:0003676">
    <property type="term" value="F:nucleic acid binding"/>
    <property type="evidence" value="ECO:0007669"/>
    <property type="project" value="InterPro"/>
</dbReference>
<dbReference type="PROSITE" id="PS00127">
    <property type="entry name" value="RNASE_PANCREATIC"/>
    <property type="match status" value="1"/>
</dbReference>
<keyword evidence="10" id="KW-1185">Reference proteome</keyword>
<evidence type="ECO:0000256" key="7">
    <source>
        <dbReference type="ARBA" id="ARBA00023157"/>
    </source>
</evidence>
<dbReference type="Gene3D" id="3.10.130.10">
    <property type="entry name" value="Ribonuclease A-like domain"/>
    <property type="match status" value="1"/>
</dbReference>
<feature type="non-terminal residue" evidence="9">
    <location>
        <position position="1"/>
    </location>
</feature>
<evidence type="ECO:0000256" key="4">
    <source>
        <dbReference type="ARBA" id="ARBA00022722"/>
    </source>
</evidence>
<evidence type="ECO:0000256" key="1">
    <source>
        <dbReference type="ARBA" id="ARBA00004613"/>
    </source>
</evidence>
<keyword evidence="6 8" id="KW-0378">Hydrolase</keyword>
<proteinExistence type="inferred from homology"/>
<dbReference type="GO" id="GO:0004540">
    <property type="term" value="F:RNA nuclease activity"/>
    <property type="evidence" value="ECO:0007669"/>
    <property type="project" value="TreeGrafter"/>
</dbReference>
<evidence type="ECO:0000256" key="2">
    <source>
        <dbReference type="ARBA" id="ARBA00005600"/>
    </source>
</evidence>
<keyword evidence="5 8" id="KW-0255">Endonuclease</keyword>
<dbReference type="GO" id="GO:0005576">
    <property type="term" value="C:extracellular region"/>
    <property type="evidence" value="ECO:0007669"/>
    <property type="project" value="UniProtKB-SubCell"/>
</dbReference>
<dbReference type="SMART" id="SM00092">
    <property type="entry name" value="RNAse_Pc"/>
    <property type="match status" value="1"/>
</dbReference>
<keyword evidence="8" id="KW-0732">Signal</keyword>
<sequence length="154" mass="17156">MDGKIFMALGLFFMASFIQVESKLCKPPANENGYTMFLRQHYDNPKTSSNDYCNAMMEMRCMTNLDPPKSKCKEKNTFIHSTKNLITAVCDKAGVPLGGNLRRSTKPFSVSTCKVKGDPNKHPCEYKGGRGDMREIVIACAGKLPVHLDDTEIP</sequence>
<dbReference type="GO" id="GO:0016787">
    <property type="term" value="F:hydrolase activity"/>
    <property type="evidence" value="ECO:0007669"/>
    <property type="project" value="UniProtKB-KW"/>
</dbReference>
<reference evidence="9 10" key="1">
    <citation type="journal article" date="2021" name="Cell">
        <title>Tracing the genetic footprints of vertebrate landing in non-teleost ray-finned fishes.</title>
        <authorList>
            <person name="Bi X."/>
            <person name="Wang K."/>
            <person name="Yang L."/>
            <person name="Pan H."/>
            <person name="Jiang H."/>
            <person name="Wei Q."/>
            <person name="Fang M."/>
            <person name="Yu H."/>
            <person name="Zhu C."/>
            <person name="Cai Y."/>
            <person name="He Y."/>
            <person name="Gan X."/>
            <person name="Zeng H."/>
            <person name="Yu D."/>
            <person name="Zhu Y."/>
            <person name="Jiang H."/>
            <person name="Qiu Q."/>
            <person name="Yang H."/>
            <person name="Zhang Y.E."/>
            <person name="Wang W."/>
            <person name="Zhu M."/>
            <person name="He S."/>
            <person name="Zhang G."/>
        </authorList>
    </citation>
    <scope>NUCLEOTIDE SEQUENCE [LARGE SCALE GENOMIC DNA]</scope>
    <source>
        <strain evidence="9">Bchr_013</strain>
    </source>
</reference>
<evidence type="ECO:0000256" key="6">
    <source>
        <dbReference type="ARBA" id="ARBA00022801"/>
    </source>
</evidence>
<keyword evidence="7" id="KW-1015">Disulfide bond</keyword>
<dbReference type="InterPro" id="IPR023412">
    <property type="entry name" value="RNaseA_domain"/>
</dbReference>
<comment type="caution">
    <text evidence="9">The sequence shown here is derived from an EMBL/GenBank/DDBJ whole genome shotgun (WGS) entry which is preliminary data.</text>
</comment>
<evidence type="ECO:0000256" key="5">
    <source>
        <dbReference type="ARBA" id="ARBA00022759"/>
    </source>
</evidence>
<keyword evidence="4 8" id="KW-0540">Nuclease</keyword>
<feature type="chain" id="PRO_5047551188" evidence="8">
    <location>
        <begin position="23"/>
        <end position="154"/>
    </location>
</feature>
<dbReference type="SUPFAM" id="SSF54076">
    <property type="entry name" value="RNase A-like"/>
    <property type="match status" value="1"/>
</dbReference>
<dbReference type="InterPro" id="IPR036816">
    <property type="entry name" value="RNaseA-like_dom_sf"/>
</dbReference>
<evidence type="ECO:0000256" key="3">
    <source>
        <dbReference type="ARBA" id="ARBA00022525"/>
    </source>
</evidence>
<dbReference type="EMBL" id="JAATIS010000220">
    <property type="protein sequence ID" value="KAG2469397.1"/>
    <property type="molecule type" value="Genomic_DNA"/>
</dbReference>
<feature type="signal peptide" evidence="8">
    <location>
        <begin position="1"/>
        <end position="22"/>
    </location>
</feature>
<protein>
    <submittedName>
        <fullName evidence="9">ANGI protein</fullName>
    </submittedName>
</protein>
<dbReference type="AlphaFoldDB" id="A0A8X7XPD4"/>
<comment type="subcellular location">
    <subcellularLocation>
        <location evidence="1">Secreted</location>
    </subcellularLocation>
</comment>
<dbReference type="Proteomes" id="UP000886611">
    <property type="component" value="Unassembled WGS sequence"/>
</dbReference>
<evidence type="ECO:0000313" key="9">
    <source>
        <dbReference type="EMBL" id="KAG2469397.1"/>
    </source>
</evidence>
<dbReference type="PANTHER" id="PTHR11437:SF10">
    <property type="entry name" value="ANGIOGENIN-RELATED"/>
    <property type="match status" value="1"/>
</dbReference>
<evidence type="ECO:0000256" key="8">
    <source>
        <dbReference type="RuleBase" id="RU000651"/>
    </source>
</evidence>
<organism evidence="9 10">
    <name type="scientific">Polypterus senegalus</name>
    <name type="common">Senegal bichir</name>
    <dbReference type="NCBI Taxonomy" id="55291"/>
    <lineage>
        <taxon>Eukaryota</taxon>
        <taxon>Metazoa</taxon>
        <taxon>Chordata</taxon>
        <taxon>Craniata</taxon>
        <taxon>Vertebrata</taxon>
        <taxon>Euteleostomi</taxon>
        <taxon>Actinopterygii</taxon>
        <taxon>Polypteriformes</taxon>
        <taxon>Polypteridae</taxon>
        <taxon>Polypterus</taxon>
    </lineage>
</organism>